<feature type="transmembrane region" description="Helical" evidence="3">
    <location>
        <begin position="71"/>
        <end position="92"/>
    </location>
</feature>
<organism evidence="4 5">
    <name type="scientific">Teichococcus aerophilus</name>
    <dbReference type="NCBI Taxonomy" id="1224513"/>
    <lineage>
        <taxon>Bacteria</taxon>
        <taxon>Pseudomonadati</taxon>
        <taxon>Pseudomonadota</taxon>
        <taxon>Alphaproteobacteria</taxon>
        <taxon>Acetobacterales</taxon>
        <taxon>Roseomonadaceae</taxon>
        <taxon>Roseomonas</taxon>
    </lineage>
</organism>
<keyword evidence="3" id="KW-0472">Membrane</keyword>
<name>A0ABR7RST2_9PROT</name>
<evidence type="ECO:0000313" key="4">
    <source>
        <dbReference type="EMBL" id="MBC9209691.1"/>
    </source>
</evidence>
<evidence type="ECO:0000256" key="3">
    <source>
        <dbReference type="SAM" id="Phobius"/>
    </source>
</evidence>
<feature type="coiled-coil region" evidence="1">
    <location>
        <begin position="236"/>
        <end position="267"/>
    </location>
</feature>
<gene>
    <name evidence="4" type="ORF">IBL26_22830</name>
</gene>
<keyword evidence="3" id="KW-1133">Transmembrane helix</keyword>
<feature type="transmembrane region" description="Helical" evidence="3">
    <location>
        <begin position="29"/>
        <end position="51"/>
    </location>
</feature>
<dbReference type="RefSeq" id="WP_187786816.1">
    <property type="nucleotide sequence ID" value="NZ_JACTVA010000066.1"/>
</dbReference>
<keyword evidence="5" id="KW-1185">Reference proteome</keyword>
<reference evidence="4 5" key="1">
    <citation type="journal article" date="2013" name="Int. J. Syst. Evol. Microbiol.">
        <title>Roseomonas aerophila sp. nov., isolated from air.</title>
        <authorList>
            <person name="Kim S.J."/>
            <person name="Weon H.Y."/>
            <person name="Ahn J.H."/>
            <person name="Hong S.B."/>
            <person name="Seok S.J."/>
            <person name="Whang K.S."/>
            <person name="Kwon S.W."/>
        </authorList>
    </citation>
    <scope>NUCLEOTIDE SEQUENCE [LARGE SCALE GENOMIC DNA]</scope>
    <source>
        <strain evidence="4 5">NBRC 108923</strain>
    </source>
</reference>
<feature type="transmembrane region" description="Helical" evidence="3">
    <location>
        <begin position="104"/>
        <end position="124"/>
    </location>
</feature>
<evidence type="ECO:0000256" key="1">
    <source>
        <dbReference type="SAM" id="Coils"/>
    </source>
</evidence>
<dbReference type="Proteomes" id="UP000626026">
    <property type="component" value="Unassembled WGS sequence"/>
</dbReference>
<dbReference type="EMBL" id="JACTVA010000066">
    <property type="protein sequence ID" value="MBC9209691.1"/>
    <property type="molecule type" value="Genomic_DNA"/>
</dbReference>
<evidence type="ECO:0000313" key="5">
    <source>
        <dbReference type="Proteomes" id="UP000626026"/>
    </source>
</evidence>
<evidence type="ECO:0008006" key="6">
    <source>
        <dbReference type="Google" id="ProtNLM"/>
    </source>
</evidence>
<keyword evidence="1" id="KW-0175">Coiled coil</keyword>
<comment type="caution">
    <text evidence="4">The sequence shown here is derived from an EMBL/GenBank/DDBJ whole genome shotgun (WGS) entry which is preliminary data.</text>
</comment>
<sequence>MSSAAYTTIHTDAAPTAALVTPRRVSWGAIFVGTILAIVVSITLNTLGGAIGANMVDATQRATPDASSFGIAGGIWLLVANLISLAVGAYVAARLSGAVEKGDATLHGLAVWATATLLAVMLVGNLAGKAVSTAGAGLSSVMGGVASGAGNAAAAAGREASDRTDNSTLRSLTDQATDRARNALTAPSGDPAQMNADQRKAEIGRLVGQRVTSGPLPQQDMDRLTALVSAEAGISQDEARTRIQQTEQQAQRTLDEAEAKARQAADATAKAASVAGYWIFGTLLLGAIVAAFAARAGARSDRLYR</sequence>
<feature type="region of interest" description="Disordered" evidence="2">
    <location>
        <begin position="156"/>
        <end position="195"/>
    </location>
</feature>
<accession>A0ABR7RST2</accession>
<evidence type="ECO:0000256" key="2">
    <source>
        <dbReference type="SAM" id="MobiDB-lite"/>
    </source>
</evidence>
<keyword evidence="3" id="KW-0812">Transmembrane</keyword>
<proteinExistence type="predicted"/>
<feature type="transmembrane region" description="Helical" evidence="3">
    <location>
        <begin position="277"/>
        <end position="298"/>
    </location>
</feature>
<protein>
    <recommendedName>
        <fullName evidence="6">PhnA-like protein</fullName>
    </recommendedName>
</protein>
<feature type="compositionally biased region" description="Polar residues" evidence="2">
    <location>
        <begin position="166"/>
        <end position="175"/>
    </location>
</feature>